<dbReference type="AlphaFoldDB" id="A0A839Q9Z5"/>
<dbReference type="SUPFAM" id="SSF53756">
    <property type="entry name" value="UDP-Glycosyltransferase/glycogen phosphorylase"/>
    <property type="match status" value="1"/>
</dbReference>
<sequence length="177" mass="18382">MGAKQGLRNVVDAARLADQMGAAAHFVLVGDGSERRALEALAEDVSRITFVPALDDGAYRVALSAADVLLVNEQPGVAAMAVPSKLTSYFDAGRPIIAATDRSGTAAAEVTAAGAGTVVPAGDPAQLLEAVMMFGADPETASRLGRNGRRYRETQLDQDVALQKWASLIESAVEQDG</sequence>
<dbReference type="Gene3D" id="3.40.50.2000">
    <property type="entry name" value="Glycogen Phosphorylase B"/>
    <property type="match status" value="1"/>
</dbReference>
<dbReference type="PANTHER" id="PTHR12526">
    <property type="entry name" value="GLYCOSYLTRANSFERASE"/>
    <property type="match status" value="1"/>
</dbReference>
<organism evidence="1 2">
    <name type="scientific">Mycolicibacterium iranicum</name>
    <name type="common">Mycobacterium iranicum</name>
    <dbReference type="NCBI Taxonomy" id="912594"/>
    <lineage>
        <taxon>Bacteria</taxon>
        <taxon>Bacillati</taxon>
        <taxon>Actinomycetota</taxon>
        <taxon>Actinomycetes</taxon>
        <taxon>Mycobacteriales</taxon>
        <taxon>Mycobacteriaceae</taxon>
        <taxon>Mycolicibacterium</taxon>
    </lineage>
</organism>
<name>A0A839Q9Z5_MYCIR</name>
<accession>A0A839Q9Z5</accession>
<proteinExistence type="predicted"/>
<dbReference type="Pfam" id="PF13692">
    <property type="entry name" value="Glyco_trans_1_4"/>
    <property type="match status" value="1"/>
</dbReference>
<gene>
    <name evidence="1" type="ORF">FHR72_002759</name>
</gene>
<protein>
    <submittedName>
        <fullName evidence="1">Glycosyltransferase involved in cell wall biosynthesis</fullName>
    </submittedName>
</protein>
<dbReference type="EMBL" id="JACHVU010000005">
    <property type="protein sequence ID" value="MBB2991275.1"/>
    <property type="molecule type" value="Genomic_DNA"/>
</dbReference>
<comment type="caution">
    <text evidence="1">The sequence shown here is derived from an EMBL/GenBank/DDBJ whole genome shotgun (WGS) entry which is preliminary data.</text>
</comment>
<keyword evidence="2" id="KW-1185">Reference proteome</keyword>
<keyword evidence="1" id="KW-0808">Transferase</keyword>
<reference evidence="1 2" key="1">
    <citation type="submission" date="2020-08" db="EMBL/GenBank/DDBJ databases">
        <title>The Agave Microbiome: Exploring the role of microbial communities in plant adaptations to desert environments.</title>
        <authorList>
            <person name="Partida-Martinez L.P."/>
        </authorList>
    </citation>
    <scope>NUCLEOTIDE SEQUENCE [LARGE SCALE GENOMIC DNA]</scope>
    <source>
        <strain evidence="1 2">AT2.18</strain>
    </source>
</reference>
<evidence type="ECO:0000313" key="1">
    <source>
        <dbReference type="EMBL" id="MBB2991275.1"/>
    </source>
</evidence>
<dbReference type="GO" id="GO:0016757">
    <property type="term" value="F:glycosyltransferase activity"/>
    <property type="evidence" value="ECO:0007669"/>
    <property type="project" value="InterPro"/>
</dbReference>
<dbReference type="Proteomes" id="UP000550501">
    <property type="component" value="Unassembled WGS sequence"/>
</dbReference>
<evidence type="ECO:0000313" key="2">
    <source>
        <dbReference type="Proteomes" id="UP000550501"/>
    </source>
</evidence>